<comment type="caution">
    <text evidence="1">The sequence shown here is derived from an EMBL/GenBank/DDBJ whole genome shotgun (WGS) entry which is preliminary data.</text>
</comment>
<proteinExistence type="predicted"/>
<reference evidence="1 2" key="1">
    <citation type="journal article" date="2018" name="Biotechnol. Adv.">
        <title>Improved genomic resources and new bioinformatic workflow for the carcinogenic parasite Clonorchis sinensis: Biotechnological implications.</title>
        <authorList>
            <person name="Wang D."/>
            <person name="Korhonen P.K."/>
            <person name="Gasser R.B."/>
            <person name="Young N.D."/>
        </authorList>
    </citation>
    <scope>NUCLEOTIDE SEQUENCE [LARGE SCALE GENOMIC DNA]</scope>
    <source>
        <strain evidence="1">Cs-k2</strain>
    </source>
</reference>
<gene>
    <name evidence="1" type="ORF">CSKR_114289</name>
</gene>
<accession>A0A419Q3I4</accession>
<dbReference type="EMBL" id="NIRI02000030">
    <property type="protein sequence ID" value="KAG5452658.1"/>
    <property type="molecule type" value="Genomic_DNA"/>
</dbReference>
<organism evidence="1 2">
    <name type="scientific">Clonorchis sinensis</name>
    <name type="common">Chinese liver fluke</name>
    <dbReference type="NCBI Taxonomy" id="79923"/>
    <lineage>
        <taxon>Eukaryota</taxon>
        <taxon>Metazoa</taxon>
        <taxon>Spiralia</taxon>
        <taxon>Lophotrochozoa</taxon>
        <taxon>Platyhelminthes</taxon>
        <taxon>Trematoda</taxon>
        <taxon>Digenea</taxon>
        <taxon>Opisthorchiida</taxon>
        <taxon>Opisthorchiata</taxon>
        <taxon>Opisthorchiidae</taxon>
        <taxon>Clonorchis</taxon>
    </lineage>
</organism>
<reference evidence="1 2" key="2">
    <citation type="journal article" date="2021" name="Genomics">
        <title>High-quality reference genome for Clonorchis sinensis.</title>
        <authorList>
            <person name="Young N.D."/>
            <person name="Stroehlein A.J."/>
            <person name="Kinkar L."/>
            <person name="Wang T."/>
            <person name="Sohn W.M."/>
            <person name="Chang B.C.H."/>
            <person name="Kaur P."/>
            <person name="Weisz D."/>
            <person name="Dudchenko O."/>
            <person name="Aiden E.L."/>
            <person name="Korhonen P.K."/>
            <person name="Gasser R.B."/>
        </authorList>
    </citation>
    <scope>NUCLEOTIDE SEQUENCE [LARGE SCALE GENOMIC DNA]</scope>
    <source>
        <strain evidence="1">Cs-k2</strain>
    </source>
</reference>
<name>A0A419Q3I4_CLOSI</name>
<evidence type="ECO:0000313" key="1">
    <source>
        <dbReference type="EMBL" id="KAG5452658.1"/>
    </source>
</evidence>
<keyword evidence="2" id="KW-1185">Reference proteome</keyword>
<dbReference type="Proteomes" id="UP000286415">
    <property type="component" value="Unassembled WGS sequence"/>
</dbReference>
<protein>
    <submittedName>
        <fullName evidence="1">Uncharacterized protein</fullName>
    </submittedName>
</protein>
<sequence>MDVKVCNKLTQMLKECFTSEIHSFGNKHSFAKDSPGTQLNPWVTIRQGSKTLICISFTKLNIHLLLERVFLNFRGYSLTVTQMQTNSTKRFTNSVIDLTFQETQSGFTRGPVTHMPHQ</sequence>
<dbReference type="InParanoid" id="A0A419Q3I4"/>
<dbReference type="AlphaFoldDB" id="A0A419Q3I4"/>
<evidence type="ECO:0000313" key="2">
    <source>
        <dbReference type="Proteomes" id="UP000286415"/>
    </source>
</evidence>